<gene>
    <name evidence="1" type="ORF">GCM10010102_18420</name>
</gene>
<comment type="caution">
    <text evidence="1">The sequence shown here is derived from an EMBL/GenBank/DDBJ whole genome shotgun (WGS) entry which is preliminary data.</text>
</comment>
<dbReference type="EMBL" id="BMPT01000006">
    <property type="protein sequence ID" value="GGM23006.1"/>
    <property type="molecule type" value="Genomic_DNA"/>
</dbReference>
<evidence type="ECO:0000313" key="1">
    <source>
        <dbReference type="EMBL" id="GGM23006.1"/>
    </source>
</evidence>
<dbReference type="SUPFAM" id="SSF82784">
    <property type="entry name" value="OsmC-like"/>
    <property type="match status" value="1"/>
</dbReference>
<dbReference type="RefSeq" id="WP_171103851.1">
    <property type="nucleotide sequence ID" value="NZ_BMPT01000006.1"/>
</dbReference>
<dbReference type="AlphaFoldDB" id="A0A8H9L3R5"/>
<dbReference type="InterPro" id="IPR036102">
    <property type="entry name" value="OsmC/Ohrsf"/>
</dbReference>
<dbReference type="Pfam" id="PF02566">
    <property type="entry name" value="OsmC"/>
    <property type="match status" value="1"/>
</dbReference>
<dbReference type="InterPro" id="IPR003718">
    <property type="entry name" value="OsmC/Ohr_fam"/>
</dbReference>
<name>A0A8H9L3R5_9MICO</name>
<keyword evidence="2" id="KW-1185">Reference proteome</keyword>
<dbReference type="Proteomes" id="UP000655589">
    <property type="component" value="Unassembled WGS sequence"/>
</dbReference>
<reference evidence="1" key="1">
    <citation type="journal article" date="2014" name="Int. J. Syst. Evol. Microbiol.">
        <title>Complete genome sequence of Corynebacterium casei LMG S-19264T (=DSM 44701T), isolated from a smear-ripened cheese.</title>
        <authorList>
            <consortium name="US DOE Joint Genome Institute (JGI-PGF)"/>
            <person name="Walter F."/>
            <person name="Albersmeier A."/>
            <person name="Kalinowski J."/>
            <person name="Ruckert C."/>
        </authorList>
    </citation>
    <scope>NUCLEOTIDE SEQUENCE</scope>
    <source>
        <strain evidence="1">JCM 3051</strain>
    </source>
</reference>
<evidence type="ECO:0008006" key="3">
    <source>
        <dbReference type="Google" id="ProtNLM"/>
    </source>
</evidence>
<proteinExistence type="predicted"/>
<evidence type="ECO:0000313" key="2">
    <source>
        <dbReference type="Proteomes" id="UP000655589"/>
    </source>
</evidence>
<organism evidence="1 2">
    <name type="scientific">Promicromonospora citrea</name>
    <dbReference type="NCBI Taxonomy" id="43677"/>
    <lineage>
        <taxon>Bacteria</taxon>
        <taxon>Bacillati</taxon>
        <taxon>Actinomycetota</taxon>
        <taxon>Actinomycetes</taxon>
        <taxon>Micrococcales</taxon>
        <taxon>Promicromonosporaceae</taxon>
        <taxon>Promicromonospora</taxon>
    </lineage>
</organism>
<reference evidence="1" key="2">
    <citation type="submission" date="2020-09" db="EMBL/GenBank/DDBJ databases">
        <authorList>
            <person name="Sun Q."/>
            <person name="Ohkuma M."/>
        </authorList>
    </citation>
    <scope>NUCLEOTIDE SEQUENCE</scope>
    <source>
        <strain evidence="1">JCM 3051</strain>
    </source>
</reference>
<sequence>MTTLSPFGVTAGAGSLRPVAGVTLPHTWTTDGIVGHPASNGAQVLHLAVAVCVLDDTFREALELGIEVTGVAATADGTFDDGWRSTGIVYTLTVDSPAAADDIARLVARVDDVAEIPQALRAGTDVRRSTGD</sequence>
<protein>
    <recommendedName>
        <fullName evidence="3">OsmC-like protein</fullName>
    </recommendedName>
</protein>
<accession>A0A8H9L3R5</accession>